<proteinExistence type="predicted"/>
<dbReference type="EMBL" id="NPEU01000275">
    <property type="protein sequence ID" value="RAI35118.1"/>
    <property type="molecule type" value="Genomic_DNA"/>
</dbReference>
<dbReference type="InterPro" id="IPR015814">
    <property type="entry name" value="Pgluconate_DH_NAD-bd_C"/>
</dbReference>
<dbReference type="OrthoDB" id="4333at2"/>
<name>A0A327KIM9_9BRAD</name>
<evidence type="ECO:0000313" key="3">
    <source>
        <dbReference type="EMBL" id="RAI35118.1"/>
    </source>
</evidence>
<feature type="non-terminal residue" evidence="3">
    <location>
        <position position="273"/>
    </location>
</feature>
<organism evidence="3 4">
    <name type="scientific">Rhodoplanes elegans</name>
    <dbReference type="NCBI Taxonomy" id="29408"/>
    <lineage>
        <taxon>Bacteria</taxon>
        <taxon>Pseudomonadati</taxon>
        <taxon>Pseudomonadota</taxon>
        <taxon>Alphaproteobacteria</taxon>
        <taxon>Hyphomicrobiales</taxon>
        <taxon>Nitrobacteraceae</taxon>
        <taxon>Rhodoplanes</taxon>
    </lineage>
</organism>
<gene>
    <name evidence="3" type="ORF">CH338_19775</name>
</gene>
<keyword evidence="4" id="KW-1185">Reference proteome</keyword>
<dbReference type="InterPro" id="IPR006115">
    <property type="entry name" value="6PGDH_NADP-bd"/>
</dbReference>
<evidence type="ECO:0008006" key="5">
    <source>
        <dbReference type="Google" id="ProtNLM"/>
    </source>
</evidence>
<dbReference type="Gene3D" id="1.10.1040.10">
    <property type="entry name" value="N-(1-d-carboxylethyl)-l-norvaline Dehydrogenase, domain 2"/>
    <property type="match status" value="1"/>
</dbReference>
<evidence type="ECO:0000313" key="4">
    <source>
        <dbReference type="Proteomes" id="UP000248863"/>
    </source>
</evidence>
<feature type="domain" description="Phosphogluconate dehydrogenase NAD-binding putative C-terminal" evidence="2">
    <location>
        <begin position="188"/>
        <end position="257"/>
    </location>
</feature>
<protein>
    <recommendedName>
        <fullName evidence="5">6-phosphogluconate dehydrogenase</fullName>
    </recommendedName>
</protein>
<dbReference type="Pfam" id="PF03446">
    <property type="entry name" value="NAD_binding_2"/>
    <property type="match status" value="1"/>
</dbReference>
<evidence type="ECO:0000259" key="1">
    <source>
        <dbReference type="Pfam" id="PF03446"/>
    </source>
</evidence>
<dbReference type="GO" id="GO:0050661">
    <property type="term" value="F:NADP binding"/>
    <property type="evidence" value="ECO:0007669"/>
    <property type="project" value="InterPro"/>
</dbReference>
<dbReference type="Gene3D" id="3.40.50.720">
    <property type="entry name" value="NAD(P)-binding Rossmann-like Domain"/>
    <property type="match status" value="1"/>
</dbReference>
<dbReference type="Pfam" id="PF09130">
    <property type="entry name" value="DUF1932"/>
    <property type="match status" value="1"/>
</dbReference>
<dbReference type="AlphaFoldDB" id="A0A327KIM9"/>
<comment type="caution">
    <text evidence="3">The sequence shown here is derived from an EMBL/GenBank/DDBJ whole genome shotgun (WGS) entry which is preliminary data.</text>
</comment>
<dbReference type="Proteomes" id="UP000248863">
    <property type="component" value="Unassembled WGS sequence"/>
</dbReference>
<dbReference type="InterPro" id="IPR008927">
    <property type="entry name" value="6-PGluconate_DH-like_C_sf"/>
</dbReference>
<feature type="domain" description="6-phosphogluconate dehydrogenase NADP-binding" evidence="1">
    <location>
        <begin position="3"/>
        <end position="140"/>
    </location>
</feature>
<dbReference type="InterPro" id="IPR036291">
    <property type="entry name" value="NAD(P)-bd_dom_sf"/>
</dbReference>
<sequence>MRIVVVGCGEVGRCYVTALAEAGISVSDLCDAHPSQAARDLASRIGAPLHDAPGAWLAGADLVLSAVTGGQALAVARASFPFLRPGTVFADMTTASPDDIRAAAVAAQAAGVRFVDVAIMGGISLKRAETGLICAGDGAADLRDLLAAVKAPVTVLTGEAGDAVTLKLLRSIFMKGLEALTVETFVLARRLKLVDALHDNLKDFDAAPLRAFLEMLVRTHVLHAERRLHEVEEAEDQLLLAGVAPCVTPGVRALFARTADALHELPPAAEPAG</sequence>
<accession>A0A327KIM9</accession>
<dbReference type="InterPro" id="IPR013328">
    <property type="entry name" value="6PGD_dom2"/>
</dbReference>
<reference evidence="3 4" key="1">
    <citation type="submission" date="2017-07" db="EMBL/GenBank/DDBJ databases">
        <title>Draft Genome Sequences of Select Purple Nonsulfur Bacteria.</title>
        <authorList>
            <person name="Lasarre B."/>
            <person name="Mckinlay J.B."/>
        </authorList>
    </citation>
    <scope>NUCLEOTIDE SEQUENCE [LARGE SCALE GENOMIC DNA]</scope>
    <source>
        <strain evidence="3 4">DSM 11907</strain>
    </source>
</reference>
<dbReference type="SUPFAM" id="SSF51735">
    <property type="entry name" value="NAD(P)-binding Rossmann-fold domains"/>
    <property type="match status" value="1"/>
</dbReference>
<dbReference type="RefSeq" id="WP_111358837.1">
    <property type="nucleotide sequence ID" value="NZ_NPEU01000275.1"/>
</dbReference>
<dbReference type="SUPFAM" id="SSF48179">
    <property type="entry name" value="6-phosphogluconate dehydrogenase C-terminal domain-like"/>
    <property type="match status" value="1"/>
</dbReference>
<evidence type="ECO:0000259" key="2">
    <source>
        <dbReference type="Pfam" id="PF09130"/>
    </source>
</evidence>